<dbReference type="InterPro" id="IPR014756">
    <property type="entry name" value="Ig_E-set"/>
</dbReference>
<accession>A0A402ATT8</accession>
<comment type="caution">
    <text evidence="2">The sequence shown here is derived from an EMBL/GenBank/DDBJ whole genome shotgun (WGS) entry which is preliminary data.</text>
</comment>
<dbReference type="Gene3D" id="2.60.40.10">
    <property type="entry name" value="Immunoglobulins"/>
    <property type="match status" value="1"/>
</dbReference>
<name>A0A402ATT8_9CHLR</name>
<organism evidence="2 3">
    <name type="scientific">Dictyobacter kobayashii</name>
    <dbReference type="NCBI Taxonomy" id="2014872"/>
    <lineage>
        <taxon>Bacteria</taxon>
        <taxon>Bacillati</taxon>
        <taxon>Chloroflexota</taxon>
        <taxon>Ktedonobacteria</taxon>
        <taxon>Ktedonobacterales</taxon>
        <taxon>Dictyobacteraceae</taxon>
        <taxon>Dictyobacter</taxon>
    </lineage>
</organism>
<dbReference type="InterPro" id="IPR004185">
    <property type="entry name" value="Glyco_hydro_13_lg-like_dom"/>
</dbReference>
<evidence type="ECO:0000313" key="3">
    <source>
        <dbReference type="Proteomes" id="UP000287188"/>
    </source>
</evidence>
<keyword evidence="1" id="KW-0732">Signal</keyword>
<evidence type="ECO:0000313" key="2">
    <source>
        <dbReference type="EMBL" id="GCE22518.1"/>
    </source>
</evidence>
<dbReference type="RefSeq" id="WP_218032124.1">
    <property type="nucleotide sequence ID" value="NZ_BIFS01000002.1"/>
</dbReference>
<evidence type="ECO:0000256" key="1">
    <source>
        <dbReference type="SAM" id="SignalP"/>
    </source>
</evidence>
<dbReference type="EMBL" id="BIFS01000002">
    <property type="protein sequence ID" value="GCE22518.1"/>
    <property type="molecule type" value="Genomic_DNA"/>
</dbReference>
<dbReference type="GO" id="GO:0005975">
    <property type="term" value="P:carbohydrate metabolic process"/>
    <property type="evidence" value="ECO:0007669"/>
    <property type="project" value="InterPro"/>
</dbReference>
<proteinExistence type="predicted"/>
<dbReference type="Proteomes" id="UP000287188">
    <property type="component" value="Unassembled WGS sequence"/>
</dbReference>
<reference evidence="3" key="1">
    <citation type="submission" date="2018-12" db="EMBL/GenBank/DDBJ databases">
        <title>Tengunoibacter tsumagoiensis gen. nov., sp. nov., Dictyobacter kobayashii sp. nov., D. alpinus sp. nov., and D. joshuensis sp. nov. and description of Dictyobacteraceae fam. nov. within the order Ktedonobacterales isolated from Tengu-no-mugimeshi.</title>
        <authorList>
            <person name="Wang C.M."/>
            <person name="Zheng Y."/>
            <person name="Sakai Y."/>
            <person name="Toyoda A."/>
            <person name="Minakuchi Y."/>
            <person name="Abe K."/>
            <person name="Yokota A."/>
            <person name="Yabe S."/>
        </authorList>
    </citation>
    <scope>NUCLEOTIDE SEQUENCE [LARGE SCALE GENOMIC DNA]</scope>
    <source>
        <strain evidence="3">Uno11</strain>
    </source>
</reference>
<dbReference type="SUPFAM" id="SSF81296">
    <property type="entry name" value="E set domains"/>
    <property type="match status" value="1"/>
</dbReference>
<gene>
    <name evidence="2" type="ORF">KDK_63180</name>
</gene>
<dbReference type="CDD" id="cd02857">
    <property type="entry name" value="E_set_CDase_PDE_N"/>
    <property type="match status" value="1"/>
</dbReference>
<dbReference type="AlphaFoldDB" id="A0A402ATT8"/>
<feature type="signal peptide" evidence="1">
    <location>
        <begin position="1"/>
        <end position="29"/>
    </location>
</feature>
<protein>
    <submittedName>
        <fullName evidence="2">Uncharacterized protein</fullName>
    </submittedName>
</protein>
<sequence>MAKKVVYSLLACCLLYFLLQSVQPTVVHASSHDNNVEWNGLFSDQGPLYDSALEPTCSTPLTLSMRTFHQDITSANIKYYDTADSSFHWVAMSFSNTDATQRFDIWKGTIPASCSIKLPFSDQRWLSHCLV</sequence>
<feature type="chain" id="PRO_5019041083" evidence="1">
    <location>
        <begin position="30"/>
        <end position="131"/>
    </location>
</feature>
<keyword evidence="3" id="KW-1185">Reference proteome</keyword>
<dbReference type="InterPro" id="IPR013783">
    <property type="entry name" value="Ig-like_fold"/>
</dbReference>
<dbReference type="GO" id="GO:0004553">
    <property type="term" value="F:hydrolase activity, hydrolyzing O-glycosyl compounds"/>
    <property type="evidence" value="ECO:0007669"/>
    <property type="project" value="InterPro"/>
</dbReference>